<evidence type="ECO:0000259" key="11">
    <source>
        <dbReference type="PROSITE" id="PS51154"/>
    </source>
</evidence>
<comment type="pathway">
    <text evidence="2">Protein modification; protein ubiquitination.</text>
</comment>
<dbReference type="GO" id="GO:0016567">
    <property type="term" value="P:protein ubiquitination"/>
    <property type="evidence" value="ECO:0007669"/>
    <property type="project" value="InterPro"/>
</dbReference>
<evidence type="ECO:0000256" key="6">
    <source>
        <dbReference type="ARBA" id="ARBA00022771"/>
    </source>
</evidence>
<evidence type="ECO:0000313" key="12">
    <source>
        <dbReference type="EMBL" id="CAL1527345.1"/>
    </source>
</evidence>
<comment type="catalytic activity">
    <reaction evidence="1">
        <text>S-ubiquitinyl-[E2 ubiquitin-conjugating enzyme]-L-cysteine + [acceptor protein]-L-lysine = [E2 ubiquitin-conjugating enzyme]-L-cysteine + N(6)-ubiquitinyl-[acceptor protein]-L-lysine.</text>
        <dbReference type="EC" id="2.3.2.27"/>
    </reaction>
</comment>
<accession>A0AAV2H112</accession>
<keyword evidence="4" id="KW-0808">Transferase</keyword>
<reference evidence="12 13" key="1">
    <citation type="submission" date="2024-04" db="EMBL/GenBank/DDBJ databases">
        <authorList>
            <consortium name="Genoscope - CEA"/>
            <person name="William W."/>
        </authorList>
    </citation>
    <scope>NUCLEOTIDE SEQUENCE [LARGE SCALE GENOMIC DNA]</scope>
</reference>
<dbReference type="InterPro" id="IPR043472">
    <property type="entry name" value="Macro_dom-like"/>
</dbReference>
<dbReference type="InterPro" id="IPR039398">
    <property type="entry name" value="Deltex_fam"/>
</dbReference>
<dbReference type="CDD" id="cd02907">
    <property type="entry name" value="Macro_Af1521_BAL-like"/>
    <property type="match status" value="1"/>
</dbReference>
<dbReference type="GO" id="GO:0007219">
    <property type="term" value="P:Notch signaling pathway"/>
    <property type="evidence" value="ECO:0007669"/>
    <property type="project" value="InterPro"/>
</dbReference>
<evidence type="ECO:0000256" key="8">
    <source>
        <dbReference type="PROSITE-ProRule" id="PRU00175"/>
    </source>
</evidence>
<dbReference type="Gene3D" id="3.30.390.130">
    <property type="match status" value="1"/>
</dbReference>
<feature type="region of interest" description="Disordered" evidence="9">
    <location>
        <begin position="391"/>
        <end position="424"/>
    </location>
</feature>
<dbReference type="GO" id="GO:0061630">
    <property type="term" value="F:ubiquitin protein ligase activity"/>
    <property type="evidence" value="ECO:0007669"/>
    <property type="project" value="UniProtKB-EC"/>
</dbReference>
<feature type="region of interest" description="Disordered" evidence="9">
    <location>
        <begin position="878"/>
        <end position="903"/>
    </location>
</feature>
<evidence type="ECO:0000256" key="4">
    <source>
        <dbReference type="ARBA" id="ARBA00022679"/>
    </source>
</evidence>
<keyword evidence="7" id="KW-0862">Zinc</keyword>
<comment type="caution">
    <text evidence="12">The sequence shown here is derived from an EMBL/GenBank/DDBJ whole genome shotgun (WGS) entry which is preliminary data.</text>
</comment>
<protein>
    <recommendedName>
        <fullName evidence="3">RING-type E3 ubiquitin transferase</fullName>
        <ecNumber evidence="3">2.3.2.27</ecNumber>
    </recommendedName>
</protein>
<keyword evidence="6 8" id="KW-0863">Zinc-finger</keyword>
<dbReference type="PANTHER" id="PTHR12622">
    <property type="entry name" value="DELTEX-RELATED"/>
    <property type="match status" value="1"/>
</dbReference>
<dbReference type="InterPro" id="IPR039396">
    <property type="entry name" value="Deltex_C"/>
</dbReference>
<dbReference type="Gene3D" id="3.40.220.10">
    <property type="entry name" value="Leucine Aminopeptidase, subunit E, domain 1"/>
    <property type="match status" value="1"/>
</dbReference>
<evidence type="ECO:0000313" key="13">
    <source>
        <dbReference type="Proteomes" id="UP001497497"/>
    </source>
</evidence>
<evidence type="ECO:0000256" key="1">
    <source>
        <dbReference type="ARBA" id="ARBA00000900"/>
    </source>
</evidence>
<keyword evidence="5" id="KW-0479">Metal-binding</keyword>
<feature type="compositionally biased region" description="Basic and acidic residues" evidence="9">
    <location>
        <begin position="262"/>
        <end position="271"/>
    </location>
</feature>
<dbReference type="SUPFAM" id="SSF52949">
    <property type="entry name" value="Macro domain-like"/>
    <property type="match status" value="1"/>
</dbReference>
<dbReference type="SMART" id="SM00506">
    <property type="entry name" value="A1pp"/>
    <property type="match status" value="1"/>
</dbReference>
<dbReference type="InterPro" id="IPR039399">
    <property type="entry name" value="Deltex_C_sf"/>
</dbReference>
<feature type="compositionally biased region" description="Basic and acidic residues" evidence="9">
    <location>
        <begin position="334"/>
        <end position="346"/>
    </location>
</feature>
<dbReference type="GO" id="GO:0008270">
    <property type="term" value="F:zinc ion binding"/>
    <property type="evidence" value="ECO:0007669"/>
    <property type="project" value="UniProtKB-KW"/>
</dbReference>
<dbReference type="InterPro" id="IPR002589">
    <property type="entry name" value="Macro_dom"/>
</dbReference>
<dbReference type="EMBL" id="CAXITT010000016">
    <property type="protein sequence ID" value="CAL1527345.1"/>
    <property type="molecule type" value="Genomic_DNA"/>
</dbReference>
<name>A0AAV2H112_LYMST</name>
<dbReference type="Pfam" id="PF18102">
    <property type="entry name" value="DTC"/>
    <property type="match status" value="1"/>
</dbReference>
<dbReference type="PROSITE" id="PS50089">
    <property type="entry name" value="ZF_RING_2"/>
    <property type="match status" value="1"/>
</dbReference>
<proteinExistence type="predicted"/>
<evidence type="ECO:0000256" key="3">
    <source>
        <dbReference type="ARBA" id="ARBA00012483"/>
    </source>
</evidence>
<gene>
    <name evidence="12" type="ORF">GSLYS_00001522001</name>
</gene>
<feature type="region of interest" description="Disordered" evidence="9">
    <location>
        <begin position="72"/>
        <end position="100"/>
    </location>
</feature>
<feature type="region of interest" description="Disordered" evidence="9">
    <location>
        <begin position="240"/>
        <end position="271"/>
    </location>
</feature>
<feature type="domain" description="Macro" evidence="11">
    <location>
        <begin position="668"/>
        <end position="858"/>
    </location>
</feature>
<feature type="compositionally biased region" description="Basic and acidic residues" evidence="9">
    <location>
        <begin position="880"/>
        <end position="897"/>
    </location>
</feature>
<dbReference type="EC" id="2.3.2.27" evidence="3"/>
<evidence type="ECO:0000256" key="7">
    <source>
        <dbReference type="ARBA" id="ARBA00022833"/>
    </source>
</evidence>
<organism evidence="12 13">
    <name type="scientific">Lymnaea stagnalis</name>
    <name type="common">Great pond snail</name>
    <name type="synonym">Helix stagnalis</name>
    <dbReference type="NCBI Taxonomy" id="6523"/>
    <lineage>
        <taxon>Eukaryota</taxon>
        <taxon>Metazoa</taxon>
        <taxon>Spiralia</taxon>
        <taxon>Lophotrochozoa</taxon>
        <taxon>Mollusca</taxon>
        <taxon>Gastropoda</taxon>
        <taxon>Heterobranchia</taxon>
        <taxon>Euthyneura</taxon>
        <taxon>Panpulmonata</taxon>
        <taxon>Hygrophila</taxon>
        <taxon>Lymnaeoidea</taxon>
        <taxon>Lymnaeidae</taxon>
        <taxon>Lymnaea</taxon>
    </lineage>
</organism>
<evidence type="ECO:0000256" key="9">
    <source>
        <dbReference type="SAM" id="MobiDB-lite"/>
    </source>
</evidence>
<dbReference type="Proteomes" id="UP001497497">
    <property type="component" value="Unassembled WGS sequence"/>
</dbReference>
<dbReference type="Pfam" id="PF01661">
    <property type="entry name" value="Macro"/>
    <property type="match status" value="1"/>
</dbReference>
<keyword evidence="13" id="KW-1185">Reference proteome</keyword>
<feature type="region of interest" description="Disordered" evidence="9">
    <location>
        <begin position="321"/>
        <end position="346"/>
    </location>
</feature>
<dbReference type="InterPro" id="IPR001841">
    <property type="entry name" value="Znf_RING"/>
</dbReference>
<feature type="domain" description="RING-type" evidence="10">
    <location>
        <begin position="1196"/>
        <end position="1230"/>
    </location>
</feature>
<evidence type="ECO:0000259" key="10">
    <source>
        <dbReference type="PROSITE" id="PS50089"/>
    </source>
</evidence>
<dbReference type="PROSITE" id="PS51154">
    <property type="entry name" value="MACRO"/>
    <property type="match status" value="1"/>
</dbReference>
<evidence type="ECO:0000256" key="2">
    <source>
        <dbReference type="ARBA" id="ARBA00004906"/>
    </source>
</evidence>
<sequence>MSEKMFKVCKLTLADEVFDVNKTLLKEITNLGFKIVRIDPLYITGDDISHSAYTKLGEVLSHHLVSKPSDIFSDTNEYESQNDHSHARRPSPTKHEDSLTNLNDSFDILSSEGDTSNYEDDLISHLSQLHVKSTEDDENDSKLLNKGEKLEKLASSPNPVIDTHLFQQAKNKEQLSISKICSEDMHSLVTASGHENVSLEEERLQIKVDNDRSDLIVSDGRDESVIGQIKTMANLSLVTKSERNEPGRKLNRSISDNSYAQHDVDEKNKDSSHYCLSCQRIESIGGKAIINPVVSERKEVSRDTRNTKDKIERPRGEMIAVEGDASETTLRPSKRQDKYEKKDNHRDSHVAILEKSPVAKNGVNKVDKTKLDIKAKQGDIVNVTDLTGTTEEKSQNFKKPLKSHTGEKREAEVTINSSEDDCENKTSVKCSSKLSHPTHVSNKTQPETEVEDVMESTATSSEDVAPVVFRFKKKEYLAANKYFKDFNLPEYSVEKGNEFEITLNKKSDHLLISKIKEFKVEEIPINNHEKAKSAMKNVSEKYMNVKISIKEKSVLIYGLKKDVLPAKKNFITELGNEDDIYVWAVGDSASSGDGVVARDQNGQKNELKRHETENYMNRDKVTNWEQEKCNAAIDCTFDRKEETFKKCEAGAQQFFEGGGRGRHLDGRGQLFYAGSKSDLKVYVRKENITKLDVDIIVNAANRHLRHGGGVASAIALAAGYSLKNECNSHINTNGPLEVTDVFVSSGGLLKAKYVMHAVGPKWVDYPDKHRCLTELRRTVIRCLVEASRRRKVSIALPSISAAIFKVPQALCARCYMEAVKHFDDFAEKLGVVPVKTILFVDIDDDMVNIIQEEFINEWPKPVDRKIAEEDYEFAQQHLSKKGDDKLGSSAIKNKDQRPSSQGMKLLDESTVKVTQAAVSNTIAYQVNSIQISIVSKPATVYRSAIVVVGKLFDELTGLKKFNVKDSAKPIHDLPKQKGEFQYLSLSKPDGSRSTLICQLHPNPDSPDNVTKAFGNLENVKEIHKSDTVVFTSAIFYAKPKKIQDHSKIVSRIAQMIFDFAAGTSRNSSAIKSILISTSADCIPHFIKIFESRKVEKILPGKAIRAGNQGTGGYQATSSGYPAASVGYPAISGGYPVTSGGYPVSSGGYPVTSGGYSTTSRVYPGKASGSPDYSSGYKAIPGVKQDLGSSVDSQDSCSVCFESINIQSLLCCQALICSTCLGRVSICPFCRFHFKILIGKQPRNGDMGCFYFPSIDVHGYERKGSLMINYYIPSGKQAEELQHPSPGKSYNSVKRTAYLPATDDGFRALRLLRVAFHRRLIFTIDVSHTTQNEGIVWNIHHKTSPHSSEHGYPDPNYLMSLMFELSQNGVTEDSMTHEEMRLVDDLMACLMKDNGTRV</sequence>
<evidence type="ECO:0000256" key="5">
    <source>
        <dbReference type="ARBA" id="ARBA00022723"/>
    </source>
</evidence>